<organism evidence="2 3">
    <name type="scientific">Mycobacterium saskatchewanense</name>
    <dbReference type="NCBI Taxonomy" id="220927"/>
    <lineage>
        <taxon>Bacteria</taxon>
        <taxon>Bacillati</taxon>
        <taxon>Actinomycetota</taxon>
        <taxon>Actinomycetes</taxon>
        <taxon>Mycobacteriales</taxon>
        <taxon>Mycobacteriaceae</taxon>
        <taxon>Mycobacterium</taxon>
        <taxon>Mycobacterium simiae complex</taxon>
    </lineage>
</organism>
<dbReference type="AlphaFoldDB" id="A0AAJ3NKR5"/>
<feature type="transmembrane region" description="Helical" evidence="1">
    <location>
        <begin position="152"/>
        <end position="174"/>
    </location>
</feature>
<evidence type="ECO:0000256" key="1">
    <source>
        <dbReference type="SAM" id="Phobius"/>
    </source>
</evidence>
<keyword evidence="1" id="KW-0472">Membrane</keyword>
<proteinExistence type="predicted"/>
<keyword evidence="3" id="KW-1185">Reference proteome</keyword>
<protein>
    <recommendedName>
        <fullName evidence="4">Gap like protein</fullName>
    </recommendedName>
</protein>
<keyword evidence="1" id="KW-0812">Transmembrane</keyword>
<accession>A0AAJ3NKR5</accession>
<reference evidence="2 3" key="1">
    <citation type="submission" date="2016-01" db="EMBL/GenBank/DDBJ databases">
        <title>The new phylogeny of the genus Mycobacterium.</title>
        <authorList>
            <person name="Tarcisio F."/>
            <person name="Conor M."/>
            <person name="Antonella G."/>
            <person name="Elisabetta G."/>
            <person name="Giulia F.S."/>
            <person name="Sara T."/>
            <person name="Anna F."/>
            <person name="Clotilde B."/>
            <person name="Roberto B."/>
            <person name="Veronica D.S."/>
            <person name="Fabio R."/>
            <person name="Monica P."/>
            <person name="Olivier J."/>
            <person name="Enrico T."/>
            <person name="Nicola S."/>
        </authorList>
    </citation>
    <scope>NUCLEOTIDE SEQUENCE [LARGE SCALE GENOMIC DNA]</scope>
    <source>
        <strain evidence="2 3">DSM 44616</strain>
    </source>
</reference>
<feature type="transmembrane region" description="Helical" evidence="1">
    <location>
        <begin position="195"/>
        <end position="214"/>
    </location>
</feature>
<name>A0AAJ3NKR5_9MYCO</name>
<evidence type="ECO:0000313" key="2">
    <source>
        <dbReference type="EMBL" id="ORW64878.1"/>
    </source>
</evidence>
<evidence type="ECO:0008006" key="4">
    <source>
        <dbReference type="Google" id="ProtNLM"/>
    </source>
</evidence>
<dbReference type="RefSeq" id="WP_085258208.1">
    <property type="nucleotide sequence ID" value="NZ_AP022573.1"/>
</dbReference>
<comment type="caution">
    <text evidence="2">The sequence shown here is derived from an EMBL/GenBank/DDBJ whole genome shotgun (WGS) entry which is preliminary data.</text>
</comment>
<evidence type="ECO:0000313" key="3">
    <source>
        <dbReference type="Proteomes" id="UP000193387"/>
    </source>
</evidence>
<feature type="transmembrane region" description="Helical" evidence="1">
    <location>
        <begin position="115"/>
        <end position="140"/>
    </location>
</feature>
<dbReference type="EMBL" id="LQPR01000078">
    <property type="protein sequence ID" value="ORW64878.1"/>
    <property type="molecule type" value="Genomic_DNA"/>
</dbReference>
<feature type="transmembrane region" description="Helical" evidence="1">
    <location>
        <begin position="33"/>
        <end position="55"/>
    </location>
</feature>
<feature type="transmembrane region" description="Helical" evidence="1">
    <location>
        <begin position="75"/>
        <end position="94"/>
    </location>
</feature>
<gene>
    <name evidence="2" type="ORF">AWC23_02305</name>
</gene>
<dbReference type="InterPro" id="IPR021315">
    <property type="entry name" value="Gap/Sap"/>
</dbReference>
<feature type="transmembrane region" description="Helical" evidence="1">
    <location>
        <begin position="6"/>
        <end position="26"/>
    </location>
</feature>
<dbReference type="Pfam" id="PF11139">
    <property type="entry name" value="SfLAP"/>
    <property type="match status" value="1"/>
</dbReference>
<keyword evidence="1" id="KW-1133">Transmembrane helix</keyword>
<dbReference type="Proteomes" id="UP000193387">
    <property type="component" value="Unassembled WGS sequence"/>
</dbReference>
<sequence length="216" mass="22481">MLLTILVMAVAVSLEPFRIGMTVLMLNRPRPLLQLAAFLCGGFAMGMSVGLVVLFGLRRTLAGNDYFTLPRVQMLIGALALAAAAVLATTRSAMRDRGPGRLATVFQRLLSGRSLWVAAVAGLGIALPSVDYLAALAVILASGAAAMTQVGALLLFNVAAFALVEVPLVAYALAPTKTRASMAGLNEWIRARRRLEVAVLLAVVGAALLAVGIASL</sequence>